<evidence type="ECO:0000256" key="4">
    <source>
        <dbReference type="ARBA" id="ARBA00022630"/>
    </source>
</evidence>
<comment type="cofactor">
    <cofactor evidence="1">
        <name>Mg(2+)</name>
        <dbReference type="ChEBI" id="CHEBI:18420"/>
    </cofactor>
</comment>
<dbReference type="Pfam" id="PF02424">
    <property type="entry name" value="ApbE"/>
    <property type="match status" value="1"/>
</dbReference>
<evidence type="ECO:0000256" key="10">
    <source>
        <dbReference type="ARBA" id="ARBA00048540"/>
    </source>
</evidence>
<dbReference type="AlphaFoldDB" id="A0A1W1DVI8"/>
<evidence type="ECO:0000256" key="8">
    <source>
        <dbReference type="ARBA" id="ARBA00022842"/>
    </source>
</evidence>
<dbReference type="Gene3D" id="3.10.520.10">
    <property type="entry name" value="ApbE-like domains"/>
    <property type="match status" value="1"/>
</dbReference>
<keyword evidence="4" id="KW-0285">Flavoprotein</keyword>
<dbReference type="EC" id="2.7.1.180" evidence="2"/>
<name>A0A1W1DVI8_9ZZZZ</name>
<comment type="catalytic activity">
    <reaction evidence="10">
        <text>L-threonyl-[protein] + FAD = FMN-L-threonyl-[protein] + AMP + H(+)</text>
        <dbReference type="Rhea" id="RHEA:36847"/>
        <dbReference type="Rhea" id="RHEA-COMP:11060"/>
        <dbReference type="Rhea" id="RHEA-COMP:11061"/>
        <dbReference type="ChEBI" id="CHEBI:15378"/>
        <dbReference type="ChEBI" id="CHEBI:30013"/>
        <dbReference type="ChEBI" id="CHEBI:57692"/>
        <dbReference type="ChEBI" id="CHEBI:74257"/>
        <dbReference type="ChEBI" id="CHEBI:456215"/>
        <dbReference type="EC" id="2.7.1.180"/>
    </reaction>
</comment>
<dbReference type="PROSITE" id="PS51257">
    <property type="entry name" value="PROKAR_LIPOPROTEIN"/>
    <property type="match status" value="1"/>
</dbReference>
<evidence type="ECO:0000256" key="5">
    <source>
        <dbReference type="ARBA" id="ARBA00022679"/>
    </source>
</evidence>
<keyword evidence="6" id="KW-0479">Metal-binding</keyword>
<evidence type="ECO:0000256" key="7">
    <source>
        <dbReference type="ARBA" id="ARBA00022827"/>
    </source>
</evidence>
<evidence type="ECO:0000313" key="11">
    <source>
        <dbReference type="EMBL" id="SFV85740.1"/>
    </source>
</evidence>
<dbReference type="InterPro" id="IPR024932">
    <property type="entry name" value="ApbE"/>
</dbReference>
<sequence length="319" mass="35468">MNRSIVKLYLIAIAFLTLGACGTDGKVQTFFGTTMGTTYTIKVAGTTVATQQKIDERLKQLNKTFSTWDDQSELSLLNKQPINHWISVSDELFYVLKKSKEIHQTTNGYFDPGAGRLIDVWGFGVKKVIQKPSRSMVHTALKNSSIRYIIFRDGRNKAIIKTRDIHINLSAIAKGYAVDELAKLLNTKNHLIEIGGEIHAQGINYNVPWTVGIEHPANTSVTSIILDNQSIATSGNYRNFFIWNGIHYAHILNPITGIPVISDLSSVSVLHSQTMIADAYATAMMAMGSHNAIRLAKRLNLSVILILNKRANFKVIKIN</sequence>
<evidence type="ECO:0000256" key="2">
    <source>
        <dbReference type="ARBA" id="ARBA00011955"/>
    </source>
</evidence>
<reference evidence="11" key="1">
    <citation type="submission" date="2016-10" db="EMBL/GenBank/DDBJ databases">
        <authorList>
            <person name="de Groot N.N."/>
        </authorList>
    </citation>
    <scope>NUCLEOTIDE SEQUENCE</scope>
</reference>
<protein>
    <recommendedName>
        <fullName evidence="3">FAD:protein FMN transferase</fullName>
        <ecNumber evidence="2">2.7.1.180</ecNumber>
    </recommendedName>
    <alternativeName>
        <fullName evidence="9">Flavin transferase</fullName>
    </alternativeName>
</protein>
<evidence type="ECO:0000256" key="6">
    <source>
        <dbReference type="ARBA" id="ARBA00022723"/>
    </source>
</evidence>
<keyword evidence="7" id="KW-0274">FAD</keyword>
<dbReference type="PIRSF" id="PIRSF006268">
    <property type="entry name" value="ApbE"/>
    <property type="match status" value="1"/>
</dbReference>
<keyword evidence="5" id="KW-0808">Transferase</keyword>
<dbReference type="GO" id="GO:0016740">
    <property type="term" value="F:transferase activity"/>
    <property type="evidence" value="ECO:0007669"/>
    <property type="project" value="UniProtKB-KW"/>
</dbReference>
<accession>A0A1W1DVI8</accession>
<dbReference type="InterPro" id="IPR003374">
    <property type="entry name" value="ApbE-like_sf"/>
</dbReference>
<proteinExistence type="predicted"/>
<evidence type="ECO:0000256" key="9">
    <source>
        <dbReference type="ARBA" id="ARBA00031306"/>
    </source>
</evidence>
<organism evidence="11">
    <name type="scientific">hydrothermal vent metagenome</name>
    <dbReference type="NCBI Taxonomy" id="652676"/>
    <lineage>
        <taxon>unclassified sequences</taxon>
        <taxon>metagenomes</taxon>
        <taxon>ecological metagenomes</taxon>
    </lineage>
</organism>
<dbReference type="PANTHER" id="PTHR30040">
    <property type="entry name" value="THIAMINE BIOSYNTHESIS LIPOPROTEIN APBE"/>
    <property type="match status" value="1"/>
</dbReference>
<keyword evidence="11" id="KW-0449">Lipoprotein</keyword>
<dbReference type="PANTHER" id="PTHR30040:SF2">
    <property type="entry name" value="FAD:PROTEIN FMN TRANSFERASE"/>
    <property type="match status" value="1"/>
</dbReference>
<dbReference type="SUPFAM" id="SSF143631">
    <property type="entry name" value="ApbE-like"/>
    <property type="match status" value="1"/>
</dbReference>
<evidence type="ECO:0000256" key="3">
    <source>
        <dbReference type="ARBA" id="ARBA00016337"/>
    </source>
</evidence>
<evidence type="ECO:0000256" key="1">
    <source>
        <dbReference type="ARBA" id="ARBA00001946"/>
    </source>
</evidence>
<gene>
    <name evidence="11" type="ORF">MNB_SUP05-SYMBIONT-4-850</name>
</gene>
<dbReference type="EMBL" id="FPHY01000044">
    <property type="protein sequence ID" value="SFV85740.1"/>
    <property type="molecule type" value="Genomic_DNA"/>
</dbReference>
<keyword evidence="8" id="KW-0460">Magnesium</keyword>
<dbReference type="GO" id="GO:0046872">
    <property type="term" value="F:metal ion binding"/>
    <property type="evidence" value="ECO:0007669"/>
    <property type="project" value="UniProtKB-KW"/>
</dbReference>